<dbReference type="EMBL" id="CP019893">
    <property type="protein sequence ID" value="ARS88492.1"/>
    <property type="molecule type" value="Genomic_DNA"/>
</dbReference>
<evidence type="ECO:0000313" key="1">
    <source>
        <dbReference type="EMBL" id="ARS88492.1"/>
    </source>
</evidence>
<dbReference type="InterPro" id="IPR058821">
    <property type="entry name" value="Double_WHD-containing_halo"/>
</dbReference>
<reference evidence="2" key="1">
    <citation type="submission" date="2017-02" db="EMBL/GenBank/DDBJ databases">
        <title>Natronthermophilus aegyptiacus gen. nov.,sp. nov., an aerobic, extremely halophilic alkalithermophilic archaeon isolated from the athalassohaline Wadi An Natrun, Egypt.</title>
        <authorList>
            <person name="Zhao B."/>
        </authorList>
    </citation>
    <scope>NUCLEOTIDE SEQUENCE [LARGE SCALE GENOMIC DNA]</scope>
    <source>
        <strain evidence="2">JW/NM-HA 15</strain>
    </source>
</reference>
<proteinExistence type="predicted"/>
<name>A0A2Z2HNM7_9EURY</name>
<gene>
    <name evidence="1" type="ORF">B1756_01140</name>
</gene>
<protein>
    <submittedName>
        <fullName evidence="1">Uncharacterized protein</fullName>
    </submittedName>
</protein>
<organism evidence="1 2">
    <name type="scientific">Natrarchaeobaculum aegyptiacum</name>
    <dbReference type="NCBI Taxonomy" id="745377"/>
    <lineage>
        <taxon>Archaea</taxon>
        <taxon>Methanobacteriati</taxon>
        <taxon>Methanobacteriota</taxon>
        <taxon>Stenosarchaea group</taxon>
        <taxon>Halobacteria</taxon>
        <taxon>Halobacteriales</taxon>
        <taxon>Natrialbaceae</taxon>
        <taxon>Natrarchaeobaculum</taxon>
    </lineage>
</organism>
<dbReference type="GeneID" id="32892640"/>
<dbReference type="Proteomes" id="UP000250088">
    <property type="component" value="Chromosome"/>
</dbReference>
<dbReference type="Pfam" id="PF25947">
    <property type="entry name" value="WHD_halo_double"/>
    <property type="match status" value="1"/>
</dbReference>
<evidence type="ECO:0000313" key="2">
    <source>
        <dbReference type="Proteomes" id="UP000250088"/>
    </source>
</evidence>
<keyword evidence="2" id="KW-1185">Reference proteome</keyword>
<dbReference type="OrthoDB" id="170219at2157"/>
<dbReference type="KEGG" id="naj:B1756_01140"/>
<sequence>MKFKPVPEPPDALEGLERVVHTVPARSVAVDDCCAHLVAKTDLETREEAAAWLTFLRALELVDEGREGYYRLEGASSSDGVDDRGTDVARCRRAFVDRVYGVEAVLAALEAVGKPLSASELADGVDDRLVSDRSGSGERLVRLLEWAVLFDLVERDGDRYDVA</sequence>
<dbReference type="AlphaFoldDB" id="A0A2Z2HNM7"/>
<dbReference type="RefSeq" id="WP_086886875.1">
    <property type="nucleotide sequence ID" value="NZ_CP019893.1"/>
</dbReference>
<accession>A0A2Z2HNM7</accession>